<dbReference type="Proteomes" id="UP000192634">
    <property type="component" value="Unassembled WGS sequence"/>
</dbReference>
<proteinExistence type="predicted"/>
<gene>
    <name evidence="1" type="ORF">SAMN06296429_107128</name>
</gene>
<sequence length="275" mass="29677">MTTTPTDTPPAADDLPDLRPIIASDEAAQAVEEVLAEYAKSSDTSHLGSLTDEELVVLMGGIEAVEPVGQWYPGLGEHPQRVSRATALRSLTSREEVIVTQDAEGDLSARVSRRLMALLRMRFEPVGLSAQSMTRQGPSWYVLRRAGDLWLREVVTAQGFHAFDLVRLDDDEELFFRGILGLLDHATASSVDGLRQPGGGAPAPGEVMTFLARQRNVTQLALVPPGEDAEPEACVVAVDEQGGTTVGTVEGDGLVYAGTAPQDVLERYRAWRGAW</sequence>
<dbReference type="EMBL" id="FWXN01000007">
    <property type="protein sequence ID" value="SMC69223.1"/>
    <property type="molecule type" value="Genomic_DNA"/>
</dbReference>
<organism evidence="1 2">
    <name type="scientific">Janibacter indicus</name>
    <dbReference type="NCBI Taxonomy" id="857417"/>
    <lineage>
        <taxon>Bacteria</taxon>
        <taxon>Bacillati</taxon>
        <taxon>Actinomycetota</taxon>
        <taxon>Actinomycetes</taxon>
        <taxon>Micrococcales</taxon>
        <taxon>Intrasporangiaceae</taxon>
        <taxon>Janibacter</taxon>
    </lineage>
</organism>
<protein>
    <submittedName>
        <fullName evidence="1">Uncharacterized protein</fullName>
    </submittedName>
</protein>
<reference evidence="1 2" key="1">
    <citation type="submission" date="2017-04" db="EMBL/GenBank/DDBJ databases">
        <authorList>
            <person name="Afonso C.L."/>
            <person name="Miller P.J."/>
            <person name="Scott M.A."/>
            <person name="Spackman E."/>
            <person name="Goraichik I."/>
            <person name="Dimitrov K.M."/>
            <person name="Suarez D.L."/>
            <person name="Swayne D.E."/>
        </authorList>
    </citation>
    <scope>NUCLEOTIDE SEQUENCE [LARGE SCALE GENOMIC DNA]</scope>
    <source>
        <strain evidence="1 2">CGMCC 1.12511</strain>
    </source>
</reference>
<evidence type="ECO:0000313" key="2">
    <source>
        <dbReference type="Proteomes" id="UP000192634"/>
    </source>
</evidence>
<evidence type="ECO:0000313" key="1">
    <source>
        <dbReference type="EMBL" id="SMC69223.1"/>
    </source>
</evidence>
<dbReference type="AlphaFoldDB" id="A0A1W2B871"/>
<name>A0A1W2B871_9MICO</name>
<dbReference type="OrthoDB" id="4872387at2"/>
<dbReference type="RefSeq" id="WP_084451262.1">
    <property type="nucleotide sequence ID" value="NZ_CBDRLL010000009.1"/>
</dbReference>
<accession>A0A1W2B871</accession>